<evidence type="ECO:0008006" key="3">
    <source>
        <dbReference type="Google" id="ProtNLM"/>
    </source>
</evidence>
<dbReference type="OrthoDB" id="7285215at2"/>
<dbReference type="Proteomes" id="UP000253490">
    <property type="component" value="Unassembled WGS sequence"/>
</dbReference>
<dbReference type="RefSeq" id="WP_113921341.1">
    <property type="nucleotide sequence ID" value="NZ_QNRX01000016.1"/>
</dbReference>
<reference evidence="1 2" key="1">
    <citation type="submission" date="2018-06" db="EMBL/GenBank/DDBJ databases">
        <title>Genomic Encyclopedia of Type Strains, Phase IV (KMG-IV): sequencing the most valuable type-strain genomes for metagenomic binning, comparative biology and taxonomic classification.</title>
        <authorList>
            <person name="Goeker M."/>
        </authorList>
    </citation>
    <scope>NUCLEOTIDE SEQUENCE [LARGE SCALE GENOMIC DNA]</scope>
    <source>
        <strain evidence="1 2">DSM 22112</strain>
    </source>
</reference>
<proteinExistence type="predicted"/>
<dbReference type="AlphaFoldDB" id="A0A366I0R7"/>
<comment type="caution">
    <text evidence="1">The sequence shown here is derived from an EMBL/GenBank/DDBJ whole genome shotgun (WGS) entry which is preliminary data.</text>
</comment>
<protein>
    <recommendedName>
        <fullName evidence="3">YjcQ protein</fullName>
    </recommendedName>
</protein>
<evidence type="ECO:0000313" key="2">
    <source>
        <dbReference type="Proteomes" id="UP000253490"/>
    </source>
</evidence>
<gene>
    <name evidence="1" type="ORF">DES36_11638</name>
</gene>
<accession>A0A366I0R7</accession>
<dbReference type="EMBL" id="QNRX01000016">
    <property type="protein sequence ID" value="RBP60381.1"/>
    <property type="molecule type" value="Genomic_DNA"/>
</dbReference>
<sequence length="100" mass="12030">MTKQEWKLLKEIREVKQLDPSDQSKYWNNKFEKATSEEDSNLREIFKSLEKNNYINVFWADNIPYTLTLTDKGQSYNYFREHLKSSVTAIIKWIFSILSN</sequence>
<organism evidence="1 2">
    <name type="scientific">Alkalibaculum bacchi</name>
    <dbReference type="NCBI Taxonomy" id="645887"/>
    <lineage>
        <taxon>Bacteria</taxon>
        <taxon>Bacillati</taxon>
        <taxon>Bacillota</taxon>
        <taxon>Clostridia</taxon>
        <taxon>Eubacteriales</taxon>
        <taxon>Eubacteriaceae</taxon>
        <taxon>Alkalibaculum</taxon>
    </lineage>
</organism>
<evidence type="ECO:0000313" key="1">
    <source>
        <dbReference type="EMBL" id="RBP60381.1"/>
    </source>
</evidence>
<keyword evidence="2" id="KW-1185">Reference proteome</keyword>
<name>A0A366I0R7_9FIRM</name>